<gene>
    <name evidence="7" type="ORF">ACFPA8_26545</name>
</gene>
<dbReference type="PROSITE" id="PS50850">
    <property type="entry name" value="MFS"/>
    <property type="match status" value="1"/>
</dbReference>
<feature type="transmembrane region" description="Helical" evidence="5">
    <location>
        <begin position="182"/>
        <end position="203"/>
    </location>
</feature>
<name>A0ABV9AF78_9ACTN</name>
<dbReference type="InterPro" id="IPR011701">
    <property type="entry name" value="MFS"/>
</dbReference>
<keyword evidence="2 5" id="KW-0812">Transmembrane</keyword>
<dbReference type="RefSeq" id="WP_386452573.1">
    <property type="nucleotide sequence ID" value="NZ_JBHSFH010000017.1"/>
</dbReference>
<feature type="transmembrane region" description="Helical" evidence="5">
    <location>
        <begin position="263"/>
        <end position="283"/>
    </location>
</feature>
<keyword evidence="8" id="KW-1185">Reference proteome</keyword>
<feature type="transmembrane region" description="Helical" evidence="5">
    <location>
        <begin position="384"/>
        <end position="406"/>
    </location>
</feature>
<dbReference type="PANTHER" id="PTHR23542:SF1">
    <property type="entry name" value="MAJOR FACILITATOR SUPERFAMILY (MFS) PROFILE DOMAIN-CONTAINING PROTEIN"/>
    <property type="match status" value="1"/>
</dbReference>
<organism evidence="7 8">
    <name type="scientific">Streptomyces ovatisporus</name>
    <dbReference type="NCBI Taxonomy" id="1128682"/>
    <lineage>
        <taxon>Bacteria</taxon>
        <taxon>Bacillati</taxon>
        <taxon>Actinomycetota</taxon>
        <taxon>Actinomycetes</taxon>
        <taxon>Kitasatosporales</taxon>
        <taxon>Streptomycetaceae</taxon>
        <taxon>Streptomyces</taxon>
    </lineage>
</organism>
<evidence type="ECO:0000256" key="4">
    <source>
        <dbReference type="ARBA" id="ARBA00023136"/>
    </source>
</evidence>
<evidence type="ECO:0000256" key="1">
    <source>
        <dbReference type="ARBA" id="ARBA00004651"/>
    </source>
</evidence>
<evidence type="ECO:0000256" key="2">
    <source>
        <dbReference type="ARBA" id="ARBA00022692"/>
    </source>
</evidence>
<comment type="caution">
    <text evidence="7">The sequence shown here is derived from an EMBL/GenBank/DDBJ whole genome shotgun (WGS) entry which is preliminary data.</text>
</comment>
<dbReference type="InterPro" id="IPR036259">
    <property type="entry name" value="MFS_trans_sf"/>
</dbReference>
<feature type="transmembrane region" description="Helical" evidence="5">
    <location>
        <begin position="355"/>
        <end position="378"/>
    </location>
</feature>
<feature type="transmembrane region" description="Helical" evidence="5">
    <location>
        <begin position="321"/>
        <end position="343"/>
    </location>
</feature>
<accession>A0ABV9AF78</accession>
<feature type="transmembrane region" description="Helical" evidence="5">
    <location>
        <begin position="93"/>
        <end position="116"/>
    </location>
</feature>
<feature type="transmembrane region" description="Helical" evidence="5">
    <location>
        <begin position="36"/>
        <end position="54"/>
    </location>
</feature>
<dbReference type="Gene3D" id="1.20.1250.20">
    <property type="entry name" value="MFS general substrate transporter like domains"/>
    <property type="match status" value="1"/>
</dbReference>
<dbReference type="EMBL" id="JBHSFH010000017">
    <property type="protein sequence ID" value="MFC4497694.1"/>
    <property type="molecule type" value="Genomic_DNA"/>
</dbReference>
<feature type="domain" description="Major facilitator superfamily (MFS) profile" evidence="6">
    <location>
        <begin position="224"/>
        <end position="424"/>
    </location>
</feature>
<dbReference type="InterPro" id="IPR020846">
    <property type="entry name" value="MFS_dom"/>
</dbReference>
<evidence type="ECO:0000259" key="6">
    <source>
        <dbReference type="PROSITE" id="PS50850"/>
    </source>
</evidence>
<dbReference type="PANTHER" id="PTHR23542">
    <property type="match status" value="1"/>
</dbReference>
<evidence type="ECO:0000256" key="3">
    <source>
        <dbReference type="ARBA" id="ARBA00022989"/>
    </source>
</evidence>
<feature type="transmembrane region" description="Helical" evidence="5">
    <location>
        <begin position="60"/>
        <end position="81"/>
    </location>
</feature>
<sequence>MPCSSALRRRPVRSRIAPYQRLFAGPGTRAFTAGSMLARLPMGMLTVSAVIMIASTRGSYALAGAVSAAGLAATGVVGPLTARLVDRYGQSRIALPATLIAAAGAVSLAACVRFGAPDWTLFASYAATATTPNTGGMSRARWAHLCRSDPTSRHTANSFEQAADELCFMAGPPLAAVLCTQLFPESGTLTGAGLLLLGMLIFLRQRGTEPPVQARAVTGPPSPLRLRALLPLLVTFLCIGAVFGSMEVATIAFADGRGQQAAAGVVLAFHATGSAVAGLLIGTVRPPSGPLIRRFALCVCVMAVLALVSFAAASAGSLPLLAGALLVAGMGAAPAMVTGMTLIQETVPAARLNEGMTWAVTALLSGIAGGSAAAGWAAEHLPGQAAFTVPPAAAALAAAAASSAALRSKWSERPARPSPVPSQR</sequence>
<evidence type="ECO:0000313" key="7">
    <source>
        <dbReference type="EMBL" id="MFC4497694.1"/>
    </source>
</evidence>
<dbReference type="Proteomes" id="UP001595997">
    <property type="component" value="Unassembled WGS sequence"/>
</dbReference>
<comment type="subcellular location">
    <subcellularLocation>
        <location evidence="1">Cell membrane</location>
        <topology evidence="1">Multi-pass membrane protein</topology>
    </subcellularLocation>
</comment>
<protein>
    <submittedName>
        <fullName evidence="7">MFS transporter</fullName>
    </submittedName>
</protein>
<evidence type="ECO:0000256" key="5">
    <source>
        <dbReference type="SAM" id="Phobius"/>
    </source>
</evidence>
<dbReference type="SUPFAM" id="SSF103473">
    <property type="entry name" value="MFS general substrate transporter"/>
    <property type="match status" value="1"/>
</dbReference>
<dbReference type="Pfam" id="PF07690">
    <property type="entry name" value="MFS_1"/>
    <property type="match status" value="1"/>
</dbReference>
<feature type="transmembrane region" description="Helical" evidence="5">
    <location>
        <begin position="224"/>
        <end position="243"/>
    </location>
</feature>
<reference evidence="8" key="1">
    <citation type="journal article" date="2019" name="Int. J. Syst. Evol. Microbiol.">
        <title>The Global Catalogue of Microorganisms (GCM) 10K type strain sequencing project: providing services to taxonomists for standard genome sequencing and annotation.</title>
        <authorList>
            <consortium name="The Broad Institute Genomics Platform"/>
            <consortium name="The Broad Institute Genome Sequencing Center for Infectious Disease"/>
            <person name="Wu L."/>
            <person name="Ma J."/>
        </authorList>
    </citation>
    <scope>NUCLEOTIDE SEQUENCE [LARGE SCALE GENOMIC DNA]</scope>
    <source>
        <strain evidence="8">CGMCC 4.7357</strain>
    </source>
</reference>
<keyword evidence="4 5" id="KW-0472">Membrane</keyword>
<proteinExistence type="predicted"/>
<evidence type="ECO:0000313" key="8">
    <source>
        <dbReference type="Proteomes" id="UP001595997"/>
    </source>
</evidence>
<keyword evidence="3 5" id="KW-1133">Transmembrane helix</keyword>
<feature type="transmembrane region" description="Helical" evidence="5">
    <location>
        <begin position="295"/>
        <end position="315"/>
    </location>
</feature>